<protein>
    <submittedName>
        <fullName evidence="1">Uncharacterized protein</fullName>
    </submittedName>
</protein>
<evidence type="ECO:0000313" key="2">
    <source>
        <dbReference type="Proteomes" id="UP000193944"/>
    </source>
</evidence>
<reference evidence="1 2" key="1">
    <citation type="submission" date="2016-08" db="EMBL/GenBank/DDBJ databases">
        <title>A Parts List for Fungal Cellulosomes Revealed by Comparative Genomics.</title>
        <authorList>
            <consortium name="DOE Joint Genome Institute"/>
            <person name="Haitjema C.H."/>
            <person name="Gilmore S.P."/>
            <person name="Henske J.K."/>
            <person name="Solomon K.V."/>
            <person name="De Groot R."/>
            <person name="Kuo A."/>
            <person name="Mondo S.J."/>
            <person name="Salamov A.A."/>
            <person name="Labutti K."/>
            <person name="Zhao Z."/>
            <person name="Chiniquy J."/>
            <person name="Barry K."/>
            <person name="Brewer H.M."/>
            <person name="Purvine S.O."/>
            <person name="Wright A.T."/>
            <person name="Boxma B."/>
            <person name="Van Alen T."/>
            <person name="Hackstein J.H."/>
            <person name="Baker S.E."/>
            <person name="Grigoriev I.V."/>
            <person name="O'Malley M.A."/>
        </authorList>
    </citation>
    <scope>NUCLEOTIDE SEQUENCE [LARGE SCALE GENOMIC DNA]</scope>
    <source>
        <strain evidence="1 2">S4</strain>
    </source>
</reference>
<evidence type="ECO:0000313" key="1">
    <source>
        <dbReference type="EMBL" id="ORX86470.1"/>
    </source>
</evidence>
<accession>A0A1Y1XL31</accession>
<reference evidence="1 2" key="2">
    <citation type="submission" date="2016-08" db="EMBL/GenBank/DDBJ databases">
        <title>Pervasive Adenine N6-methylation of Active Genes in Fungi.</title>
        <authorList>
            <consortium name="DOE Joint Genome Institute"/>
            <person name="Mondo S.J."/>
            <person name="Dannebaum R.O."/>
            <person name="Kuo R.C."/>
            <person name="Labutti K."/>
            <person name="Haridas S."/>
            <person name="Kuo A."/>
            <person name="Salamov A."/>
            <person name="Ahrendt S.R."/>
            <person name="Lipzen A."/>
            <person name="Sullivan W."/>
            <person name="Andreopoulos W.B."/>
            <person name="Clum A."/>
            <person name="Lindquist E."/>
            <person name="Daum C."/>
            <person name="Ramamoorthy G.K."/>
            <person name="Gryganskyi A."/>
            <person name="Culley D."/>
            <person name="Magnuson J.K."/>
            <person name="James T.Y."/>
            <person name="O'Malley M.A."/>
            <person name="Stajich J.E."/>
            <person name="Spatafora J.W."/>
            <person name="Visel A."/>
            <person name="Grigoriev I.V."/>
        </authorList>
    </citation>
    <scope>NUCLEOTIDE SEQUENCE [LARGE SCALE GENOMIC DNA]</scope>
    <source>
        <strain evidence="1 2">S4</strain>
    </source>
</reference>
<keyword evidence="2" id="KW-1185">Reference proteome</keyword>
<sequence>MECGYRCEEISTVDHILTGREVLKYEIFGDEDESVRNIEGMIEEFKERFQLDTDKLFKKYDMDELSENEELKWKFTDNLINEICIKMGISKEYFNYALWLCKTKQNVIDCYGFDGSITEDQLVTYPIGDILISDLGIEGQLYGYKKEPKPIEEET</sequence>
<proteinExistence type="predicted"/>
<organism evidence="1 2">
    <name type="scientific">Anaeromyces robustus</name>
    <dbReference type="NCBI Taxonomy" id="1754192"/>
    <lineage>
        <taxon>Eukaryota</taxon>
        <taxon>Fungi</taxon>
        <taxon>Fungi incertae sedis</taxon>
        <taxon>Chytridiomycota</taxon>
        <taxon>Chytridiomycota incertae sedis</taxon>
        <taxon>Neocallimastigomycetes</taxon>
        <taxon>Neocallimastigales</taxon>
        <taxon>Neocallimastigaceae</taxon>
        <taxon>Anaeromyces</taxon>
    </lineage>
</organism>
<comment type="caution">
    <text evidence="1">The sequence shown here is derived from an EMBL/GenBank/DDBJ whole genome shotgun (WGS) entry which is preliminary data.</text>
</comment>
<dbReference type="Proteomes" id="UP000193944">
    <property type="component" value="Unassembled WGS sequence"/>
</dbReference>
<gene>
    <name evidence="1" type="ORF">BCR32DRAFT_324985</name>
</gene>
<name>A0A1Y1XL31_9FUNG</name>
<dbReference type="AlphaFoldDB" id="A0A1Y1XL31"/>
<dbReference type="EMBL" id="MCFG01000021">
    <property type="protein sequence ID" value="ORX86470.1"/>
    <property type="molecule type" value="Genomic_DNA"/>
</dbReference>